<evidence type="ECO:0000313" key="3">
    <source>
        <dbReference type="Proteomes" id="UP000308349"/>
    </source>
</evidence>
<dbReference type="GO" id="GO:0003677">
    <property type="term" value="F:DNA binding"/>
    <property type="evidence" value="ECO:0007669"/>
    <property type="project" value="InterPro"/>
</dbReference>
<dbReference type="Gene3D" id="1.10.260.40">
    <property type="entry name" value="lambda repressor-like DNA-binding domains"/>
    <property type="match status" value="1"/>
</dbReference>
<protein>
    <submittedName>
        <fullName evidence="2">Helix-turn-helix transcriptional regulator</fullName>
    </submittedName>
</protein>
<accession>A0A5R8PET4</accession>
<comment type="caution">
    <text evidence="2">The sequence shown here is derived from an EMBL/GenBank/DDBJ whole genome shotgun (WGS) entry which is preliminary data.</text>
</comment>
<dbReference type="Pfam" id="PF01381">
    <property type="entry name" value="HTH_3"/>
    <property type="match status" value="1"/>
</dbReference>
<evidence type="ECO:0000259" key="1">
    <source>
        <dbReference type="PROSITE" id="PS50943"/>
    </source>
</evidence>
<organism evidence="2 3">
    <name type="scientific">Nocardia cyriacigeorgica</name>
    <dbReference type="NCBI Taxonomy" id="135487"/>
    <lineage>
        <taxon>Bacteria</taxon>
        <taxon>Bacillati</taxon>
        <taxon>Actinomycetota</taxon>
        <taxon>Actinomycetes</taxon>
        <taxon>Mycobacteriales</taxon>
        <taxon>Nocardiaceae</taxon>
        <taxon>Nocardia</taxon>
    </lineage>
</organism>
<dbReference type="Proteomes" id="UP000308349">
    <property type="component" value="Unassembled WGS sequence"/>
</dbReference>
<dbReference type="SUPFAM" id="SSF47413">
    <property type="entry name" value="lambda repressor-like DNA-binding domains"/>
    <property type="match status" value="1"/>
</dbReference>
<dbReference type="InterPro" id="IPR001387">
    <property type="entry name" value="Cro/C1-type_HTH"/>
</dbReference>
<dbReference type="EMBL" id="VBUU01000009">
    <property type="protein sequence ID" value="TLG12176.1"/>
    <property type="molecule type" value="Genomic_DNA"/>
</dbReference>
<dbReference type="OrthoDB" id="4559617at2"/>
<sequence length="83" mass="9074">MAKLTKPPLNPTLKAFGERVRARRLELGWSQEVAAHEIGVHWTHLGQVERGQRSARVENVLKFAAGLRTTPGALLDGLPAPAE</sequence>
<name>A0A5R8PET4_9NOCA</name>
<dbReference type="SMART" id="SM00530">
    <property type="entry name" value="HTH_XRE"/>
    <property type="match status" value="1"/>
</dbReference>
<dbReference type="AlphaFoldDB" id="A0A5R8PET4"/>
<dbReference type="RefSeq" id="WP_138456231.1">
    <property type="nucleotide sequence ID" value="NZ_JARWQS010000038.1"/>
</dbReference>
<gene>
    <name evidence="2" type="ORF">FEK35_11770</name>
</gene>
<proteinExistence type="predicted"/>
<evidence type="ECO:0000313" key="2">
    <source>
        <dbReference type="EMBL" id="TLG12176.1"/>
    </source>
</evidence>
<dbReference type="CDD" id="cd00093">
    <property type="entry name" value="HTH_XRE"/>
    <property type="match status" value="1"/>
</dbReference>
<reference evidence="2 3" key="1">
    <citation type="submission" date="2019-05" db="EMBL/GenBank/DDBJ databases">
        <title>Genomes sequences of two Nocardia cyriacigeorgica environmental isolates, type strains Nocardia asteroides ATCC 19247 and Nocardia cyriacigeorgica DSM 44484.</title>
        <authorList>
            <person name="Vautrin F."/>
            <person name="Bergeron E."/>
            <person name="Dubost A."/>
            <person name="Abrouk D."/>
            <person name="Rodriguez Nava V."/>
            <person name="Pujic P."/>
        </authorList>
    </citation>
    <scope>NUCLEOTIDE SEQUENCE [LARGE SCALE GENOMIC DNA]</scope>
    <source>
        <strain evidence="2 3">EML 1456</strain>
    </source>
</reference>
<feature type="domain" description="HTH cro/C1-type" evidence="1">
    <location>
        <begin position="20"/>
        <end position="74"/>
    </location>
</feature>
<dbReference type="PROSITE" id="PS50943">
    <property type="entry name" value="HTH_CROC1"/>
    <property type="match status" value="1"/>
</dbReference>
<dbReference type="InterPro" id="IPR010982">
    <property type="entry name" value="Lambda_DNA-bd_dom_sf"/>
</dbReference>